<sequence length="74" mass="8521">MLDKDDLSPADDKLLDLLREGRVTAPFAADETGYSLQYIRDRLGRLVEHGNARKVYDGLYELVEDPREETDEHD</sequence>
<dbReference type="AlphaFoldDB" id="A0A220SWX0"/>
<protein>
    <submittedName>
        <fullName evidence="1">Uncharacterized protein</fullName>
    </submittedName>
</protein>
<accession>A0A220SWX0</accession>
<evidence type="ECO:0000313" key="1">
    <source>
        <dbReference type="EMBL" id="ASK38222.1"/>
    </source>
</evidence>
<organism evidence="1">
    <name type="scientific">Halorubrum lacusprofundi</name>
    <dbReference type="NCBI Taxonomy" id="2247"/>
    <lineage>
        <taxon>Archaea</taxon>
        <taxon>Methanobacteriati</taxon>
        <taxon>Methanobacteriota</taxon>
        <taxon>Stenosarchaea group</taxon>
        <taxon>Halobacteria</taxon>
        <taxon>Halobacteriales</taxon>
        <taxon>Haloferacaceae</taxon>
        <taxon>Halorubrum</taxon>
    </lineage>
</organism>
<dbReference type="InterPro" id="IPR036390">
    <property type="entry name" value="WH_DNA-bd_sf"/>
</dbReference>
<name>A0A220SWX0_9EURY</name>
<reference evidence="1" key="1">
    <citation type="submission" date="2016-09" db="EMBL/GenBank/DDBJ databases">
        <title>A plasmid goes viral.</title>
        <authorList>
            <person name="Erdmann S."/>
            <person name="Tschitschko B."/>
            <person name="Cavicchioli R."/>
        </authorList>
    </citation>
    <scope>NUCLEOTIDE SEQUENCE</scope>
    <source>
        <strain evidence="1">HLS1</strain>
        <plasmid evidence="1">pR1SE2</plasmid>
    </source>
</reference>
<geneLocation type="plasmid" evidence="1">
    <name>pR1SE2</name>
</geneLocation>
<dbReference type="Gene3D" id="1.10.10.10">
    <property type="entry name" value="Winged helix-like DNA-binding domain superfamily/Winged helix DNA-binding domain"/>
    <property type="match status" value="1"/>
</dbReference>
<dbReference type="OrthoDB" id="337285at2157"/>
<dbReference type="InterPro" id="IPR036388">
    <property type="entry name" value="WH-like_DNA-bd_sf"/>
</dbReference>
<dbReference type="RefSeq" id="WP_088901244.1">
    <property type="nucleotide sequence ID" value="NZ_KX906370.1"/>
</dbReference>
<proteinExistence type="predicted"/>
<dbReference type="SUPFAM" id="SSF46785">
    <property type="entry name" value="Winged helix' DNA-binding domain"/>
    <property type="match status" value="1"/>
</dbReference>
<keyword evidence="1" id="KW-0614">Plasmid</keyword>
<dbReference type="EMBL" id="KX906370">
    <property type="protein sequence ID" value="ASK38222.1"/>
    <property type="molecule type" value="Genomic_DNA"/>
</dbReference>